<dbReference type="PROSITE" id="PS00131">
    <property type="entry name" value="CARBOXYPEPT_SER_SER"/>
    <property type="match status" value="1"/>
</dbReference>
<dbReference type="EC" id="3.4.16.-" evidence="2"/>
<keyword evidence="2" id="KW-0645">Protease</keyword>
<evidence type="ECO:0000256" key="1">
    <source>
        <dbReference type="ARBA" id="ARBA00009431"/>
    </source>
</evidence>
<gene>
    <name evidence="4" type="ORF">FSP39_000971</name>
</gene>
<evidence type="ECO:0000256" key="2">
    <source>
        <dbReference type="RuleBase" id="RU361156"/>
    </source>
</evidence>
<comment type="caution">
    <text evidence="4">The sequence shown here is derived from an EMBL/GenBank/DDBJ whole genome shotgun (WGS) entry which is preliminary data.</text>
</comment>
<dbReference type="Gene3D" id="3.40.50.1820">
    <property type="entry name" value="alpha/beta hydrolase"/>
    <property type="match status" value="1"/>
</dbReference>
<keyword evidence="2" id="KW-0378">Hydrolase</keyword>
<evidence type="ECO:0000256" key="3">
    <source>
        <dbReference type="SAM" id="SignalP"/>
    </source>
</evidence>
<comment type="similarity">
    <text evidence="1 2">Belongs to the peptidase S10 family.</text>
</comment>
<dbReference type="EMBL" id="VSWD01000010">
    <property type="protein sequence ID" value="KAK3089116.1"/>
    <property type="molecule type" value="Genomic_DNA"/>
</dbReference>
<dbReference type="Pfam" id="PF00450">
    <property type="entry name" value="Peptidase_S10"/>
    <property type="match status" value="2"/>
</dbReference>
<evidence type="ECO:0000313" key="5">
    <source>
        <dbReference type="Proteomes" id="UP001186944"/>
    </source>
</evidence>
<keyword evidence="2" id="KW-0121">Carboxypeptidase</keyword>
<sequence length="413" mass="47801">MRELLPLCLLVAVSAAPAEDEVILPLPGLSDQLPWKHYSGYLNGTGERKLHYWFIQSANPEPQYDPLVLWLNGGPGCSSMVGLLLEHGPFTLHNDGETLEMNPFSWNKVANMLYLEAPVGVGYSYTDQPIWIYTDSMVAMDNHKALTHFFIKFPELKGNEFFMAGESYGGFFVPTLSSLVLNDSSINFKGFAVGNGLLDWDWYDTSVLYFLYNHGAIIGEREWAEFHKECCMEGNYQRCNMNTSDACDRKDVLYWRELKASYPCVDTAFLERYMNNERVREALHIPDRLESWTTCRNLVYYLYQYQKRNVLEEFRLVVNSQKRVLVYNGDVDALVTYQANQWFIDDLGIMETRPYTAWGLKDEMGNFQNAGFWREYGNLRFVTIKGAGHKSPRDKPREALHVFNSFIKDIHFQ</sequence>
<name>A0AA88Y475_PINIB</name>
<keyword evidence="5" id="KW-1185">Reference proteome</keyword>
<keyword evidence="3" id="KW-0732">Signal</keyword>
<proteinExistence type="inferred from homology"/>
<dbReference type="PANTHER" id="PTHR11802:SF201">
    <property type="entry name" value="CARBOXYPEPTIDASE"/>
    <property type="match status" value="1"/>
</dbReference>
<evidence type="ECO:0000313" key="4">
    <source>
        <dbReference type="EMBL" id="KAK3089116.1"/>
    </source>
</evidence>
<dbReference type="InterPro" id="IPR018202">
    <property type="entry name" value="Ser_caboxypep_ser_AS"/>
</dbReference>
<dbReference type="PANTHER" id="PTHR11802">
    <property type="entry name" value="SERINE PROTEASE FAMILY S10 SERINE CARBOXYPEPTIDASE"/>
    <property type="match status" value="1"/>
</dbReference>
<dbReference type="PRINTS" id="PR00724">
    <property type="entry name" value="CRBOXYPTASEC"/>
</dbReference>
<dbReference type="GO" id="GO:0006508">
    <property type="term" value="P:proteolysis"/>
    <property type="evidence" value="ECO:0007669"/>
    <property type="project" value="UniProtKB-KW"/>
</dbReference>
<accession>A0AA88Y475</accession>
<reference evidence="4" key="1">
    <citation type="submission" date="2019-08" db="EMBL/GenBank/DDBJ databases">
        <title>The improved chromosome-level genome for the pearl oyster Pinctada fucata martensii using PacBio sequencing and Hi-C.</title>
        <authorList>
            <person name="Zheng Z."/>
        </authorList>
    </citation>
    <scope>NUCLEOTIDE SEQUENCE</scope>
    <source>
        <strain evidence="4">ZZ-2019</strain>
        <tissue evidence="4">Adductor muscle</tissue>
    </source>
</reference>
<dbReference type="Proteomes" id="UP001186944">
    <property type="component" value="Unassembled WGS sequence"/>
</dbReference>
<feature type="signal peptide" evidence="3">
    <location>
        <begin position="1"/>
        <end position="15"/>
    </location>
</feature>
<dbReference type="AlphaFoldDB" id="A0AA88Y475"/>
<dbReference type="SUPFAM" id="SSF53474">
    <property type="entry name" value="alpha/beta-Hydrolases"/>
    <property type="match status" value="1"/>
</dbReference>
<protein>
    <recommendedName>
        <fullName evidence="2">Carboxypeptidase</fullName>
        <ecNumber evidence="2">3.4.16.-</ecNumber>
    </recommendedName>
</protein>
<organism evidence="4 5">
    <name type="scientific">Pinctada imbricata</name>
    <name type="common">Atlantic pearl-oyster</name>
    <name type="synonym">Pinctada martensii</name>
    <dbReference type="NCBI Taxonomy" id="66713"/>
    <lineage>
        <taxon>Eukaryota</taxon>
        <taxon>Metazoa</taxon>
        <taxon>Spiralia</taxon>
        <taxon>Lophotrochozoa</taxon>
        <taxon>Mollusca</taxon>
        <taxon>Bivalvia</taxon>
        <taxon>Autobranchia</taxon>
        <taxon>Pteriomorphia</taxon>
        <taxon>Pterioida</taxon>
        <taxon>Pterioidea</taxon>
        <taxon>Pteriidae</taxon>
        <taxon>Pinctada</taxon>
    </lineage>
</organism>
<feature type="chain" id="PRO_5041690364" description="Carboxypeptidase" evidence="3">
    <location>
        <begin position="16"/>
        <end position="413"/>
    </location>
</feature>
<dbReference type="InterPro" id="IPR001563">
    <property type="entry name" value="Peptidase_S10"/>
</dbReference>
<dbReference type="InterPro" id="IPR029058">
    <property type="entry name" value="AB_hydrolase_fold"/>
</dbReference>
<dbReference type="GO" id="GO:0004185">
    <property type="term" value="F:serine-type carboxypeptidase activity"/>
    <property type="evidence" value="ECO:0007669"/>
    <property type="project" value="UniProtKB-UniRule"/>
</dbReference>